<evidence type="ECO:0000313" key="1">
    <source>
        <dbReference type="EMBL" id="GMR34232.1"/>
    </source>
</evidence>
<organism evidence="1 2">
    <name type="scientific">Pristionchus mayeri</name>
    <dbReference type="NCBI Taxonomy" id="1317129"/>
    <lineage>
        <taxon>Eukaryota</taxon>
        <taxon>Metazoa</taxon>
        <taxon>Ecdysozoa</taxon>
        <taxon>Nematoda</taxon>
        <taxon>Chromadorea</taxon>
        <taxon>Rhabditida</taxon>
        <taxon>Rhabditina</taxon>
        <taxon>Diplogasteromorpha</taxon>
        <taxon>Diplogasteroidea</taxon>
        <taxon>Neodiplogasteridae</taxon>
        <taxon>Pristionchus</taxon>
    </lineage>
</organism>
<feature type="non-terminal residue" evidence="1">
    <location>
        <position position="1"/>
    </location>
</feature>
<accession>A0AAN5C8X1</accession>
<keyword evidence="2" id="KW-1185">Reference proteome</keyword>
<gene>
    <name evidence="1" type="ORF">PMAYCL1PPCAC_04427</name>
</gene>
<sequence>SAETVVLPRATSFTSASIDWQFSEMYCDTALLTAAASTFGWWTAYVSKGQQVYYNSVYGKEDRFGDHLDPHEFFPHSWTSLELDISNNIVIRPRRVRG</sequence>
<dbReference type="AlphaFoldDB" id="A0AAN5C8X1"/>
<evidence type="ECO:0000313" key="2">
    <source>
        <dbReference type="Proteomes" id="UP001328107"/>
    </source>
</evidence>
<proteinExistence type="predicted"/>
<comment type="caution">
    <text evidence="1">The sequence shown here is derived from an EMBL/GenBank/DDBJ whole genome shotgun (WGS) entry which is preliminary data.</text>
</comment>
<protein>
    <submittedName>
        <fullName evidence="1">Uncharacterized protein</fullName>
    </submittedName>
</protein>
<dbReference type="PANTHER" id="PTHR22898">
    <property type="entry name" value="UNCHARACTERIZED GLYCOSOL TRANSFERASE-RELATED"/>
    <property type="match status" value="1"/>
</dbReference>
<dbReference type="InterPro" id="IPR052501">
    <property type="entry name" value="Alpha-1-2_FucT"/>
</dbReference>
<dbReference type="EMBL" id="BTRK01000001">
    <property type="protein sequence ID" value="GMR34232.1"/>
    <property type="molecule type" value="Genomic_DNA"/>
</dbReference>
<dbReference type="PANTHER" id="PTHR22898:SF3">
    <property type="entry name" value="ALPHA-1,2-FUCOSYLTRANSFERASE-RELATED"/>
    <property type="match status" value="1"/>
</dbReference>
<dbReference type="Proteomes" id="UP001328107">
    <property type="component" value="Unassembled WGS sequence"/>
</dbReference>
<name>A0AAN5C8X1_9BILA</name>
<reference evidence="2" key="1">
    <citation type="submission" date="2022-10" db="EMBL/GenBank/DDBJ databases">
        <title>Genome assembly of Pristionchus species.</title>
        <authorList>
            <person name="Yoshida K."/>
            <person name="Sommer R.J."/>
        </authorList>
    </citation>
    <scope>NUCLEOTIDE SEQUENCE [LARGE SCALE GENOMIC DNA]</scope>
    <source>
        <strain evidence="2">RS5460</strain>
    </source>
</reference>